<dbReference type="Pfam" id="PF07007">
    <property type="entry name" value="LprI"/>
    <property type="match status" value="1"/>
</dbReference>
<evidence type="ECO:0000259" key="1">
    <source>
        <dbReference type="Pfam" id="PF07007"/>
    </source>
</evidence>
<dbReference type="RefSeq" id="WP_062219225.1">
    <property type="nucleotide sequence ID" value="NZ_CP012023.1"/>
</dbReference>
<dbReference type="KEGG" id="cmar:IMCC12053_2379"/>
<dbReference type="EMBL" id="CP012023">
    <property type="protein sequence ID" value="ALI56326.1"/>
    <property type="molecule type" value="Genomic_DNA"/>
</dbReference>
<organism evidence="2 3">
    <name type="scientific">Celeribacter marinus</name>
    <dbReference type="NCBI Taxonomy" id="1397108"/>
    <lineage>
        <taxon>Bacteria</taxon>
        <taxon>Pseudomonadati</taxon>
        <taxon>Pseudomonadota</taxon>
        <taxon>Alphaproteobacteria</taxon>
        <taxon>Rhodobacterales</taxon>
        <taxon>Roseobacteraceae</taxon>
        <taxon>Celeribacter</taxon>
    </lineage>
</organism>
<dbReference type="PANTHER" id="PTHR39176:SF1">
    <property type="entry name" value="PERIPLASMIC PROTEIN"/>
    <property type="match status" value="1"/>
</dbReference>
<dbReference type="AlphaFoldDB" id="A0A0N9ZI47"/>
<proteinExistence type="predicted"/>
<evidence type="ECO:0000313" key="2">
    <source>
        <dbReference type="EMBL" id="ALI56326.1"/>
    </source>
</evidence>
<dbReference type="PATRIC" id="fig|1397108.4.peg.2435"/>
<dbReference type="OrthoDB" id="7340239at2"/>
<protein>
    <submittedName>
        <fullName evidence="2">Putative periplasmic protein</fullName>
    </submittedName>
</protein>
<accession>A0A0N9ZI47</accession>
<dbReference type="Gene3D" id="1.20.1270.180">
    <property type="match status" value="1"/>
</dbReference>
<gene>
    <name evidence="2" type="ORF">IMCC12053_2379</name>
</gene>
<dbReference type="InterPro" id="IPR009739">
    <property type="entry name" value="LprI-like_N"/>
</dbReference>
<dbReference type="PANTHER" id="PTHR39176">
    <property type="entry name" value="PERIPLASMIC PROTEIN-RELATED"/>
    <property type="match status" value="1"/>
</dbReference>
<name>A0A0N9ZI47_9RHOB</name>
<dbReference type="Proteomes" id="UP000064920">
    <property type="component" value="Chromosome"/>
</dbReference>
<feature type="domain" description="Lysozyme inhibitor LprI-like N-terminal" evidence="1">
    <location>
        <begin position="27"/>
        <end position="119"/>
    </location>
</feature>
<keyword evidence="3" id="KW-1185">Reference proteome</keyword>
<dbReference type="STRING" id="1397108.IMCC12053_2379"/>
<sequence>MRACVIALCVVAGSASAQQATPDDIDCSNAINQYEMNHCALRAYIAADEDLNDTYGWAMDVAKGWSGEAANALRAAQRAWIPYRDAACIAEGSAYEGGSIQPLIIHGCKEHLTRQRTEEMRAVYEMN</sequence>
<evidence type="ECO:0000313" key="3">
    <source>
        <dbReference type="Proteomes" id="UP000064920"/>
    </source>
</evidence>
<reference evidence="2 3" key="1">
    <citation type="submission" date="2015-05" db="EMBL/GenBank/DDBJ databases">
        <authorList>
            <person name="Wang D.B."/>
            <person name="Wang M."/>
        </authorList>
    </citation>
    <scope>NUCLEOTIDE SEQUENCE [LARGE SCALE GENOMIC DNA]</scope>
    <source>
        <strain evidence="2 3">IMCC 12053</strain>
    </source>
</reference>